<gene>
    <name evidence="13" type="ORF">ACFFGG_02710</name>
</gene>
<comment type="subcellular location">
    <subcellularLocation>
        <location evidence="1">Membrane</location>
        <topology evidence="1">Multi-pass membrane protein</topology>
    </subcellularLocation>
</comment>
<feature type="transmembrane region" description="Helical" evidence="12">
    <location>
        <begin position="242"/>
        <end position="260"/>
    </location>
</feature>
<evidence type="ECO:0000256" key="8">
    <source>
        <dbReference type="ARBA" id="ARBA00023133"/>
    </source>
</evidence>
<dbReference type="Pfam" id="PF02628">
    <property type="entry name" value="COX15-CtaA"/>
    <property type="match status" value="1"/>
</dbReference>
<reference evidence="13 14" key="1">
    <citation type="submission" date="2024-09" db="EMBL/GenBank/DDBJ databases">
        <authorList>
            <person name="Sun Q."/>
            <person name="Mori K."/>
        </authorList>
    </citation>
    <scope>NUCLEOTIDE SEQUENCE [LARGE SCALE GENOMIC DNA]</scope>
    <source>
        <strain evidence="13 14">NCAIM B.02336</strain>
    </source>
</reference>
<evidence type="ECO:0000256" key="3">
    <source>
        <dbReference type="ARBA" id="ARBA00022692"/>
    </source>
</evidence>
<accession>A0ABV6PQW1</accession>
<feature type="transmembrane region" description="Helical" evidence="12">
    <location>
        <begin position="180"/>
        <end position="199"/>
    </location>
</feature>
<proteinExistence type="predicted"/>
<evidence type="ECO:0000313" key="14">
    <source>
        <dbReference type="Proteomes" id="UP001589834"/>
    </source>
</evidence>
<evidence type="ECO:0000313" key="13">
    <source>
        <dbReference type="EMBL" id="MFC0591458.1"/>
    </source>
</evidence>
<comment type="caution">
    <text evidence="13">The sequence shown here is derived from an EMBL/GenBank/DDBJ whole genome shotgun (WGS) entry which is preliminary data.</text>
</comment>
<feature type="transmembrane region" description="Helical" evidence="12">
    <location>
        <begin position="147"/>
        <end position="168"/>
    </location>
</feature>
<feature type="transmembrane region" description="Helical" evidence="12">
    <location>
        <begin position="93"/>
        <end position="111"/>
    </location>
</feature>
<dbReference type="Proteomes" id="UP001589834">
    <property type="component" value="Unassembled WGS sequence"/>
</dbReference>
<dbReference type="RefSeq" id="WP_377479511.1">
    <property type="nucleotide sequence ID" value="NZ_JBHLTN010000006.1"/>
</dbReference>
<keyword evidence="3 12" id="KW-0812">Transmembrane</keyword>
<sequence length="315" mass="32433">MTTARIRSPATPGIVAGADPSLRWLRRLAWLCAALVLAITSLSASLRLAKAGIGCAPWPACYGAAQQALLAPPAAGDEAAQAPASTTLDAVRSAHRVLAVATLFLILVMGAACRHARRARAEWWALLAVTLFLAALGPWSARSALPAVALGNLLGGFAMLALSVRLAAPRRWAVTPVVRAWLWAAAVALLAQIVLGGLASTTGSILSCDGLADCWRAAAGQGWAALDPWRLPGSAAGAPVQWLHRVATGAVLLLALPLAWRLRRIDAWGAGVLAAALLALAVLGPVMVGAGFAFSLTLAHNQLAAIALAALARWL</sequence>
<protein>
    <submittedName>
        <fullName evidence="13">COX15/CtaA family protein</fullName>
    </submittedName>
</protein>
<evidence type="ECO:0000256" key="12">
    <source>
        <dbReference type="SAM" id="Phobius"/>
    </source>
</evidence>
<dbReference type="PANTHER" id="PTHR35457">
    <property type="entry name" value="HEME A SYNTHASE"/>
    <property type="match status" value="1"/>
</dbReference>
<name>A0ABV6PQW1_9BURK</name>
<evidence type="ECO:0000256" key="11">
    <source>
        <dbReference type="ARBA" id="ARBA00023444"/>
    </source>
</evidence>
<keyword evidence="14" id="KW-1185">Reference proteome</keyword>
<feature type="transmembrane region" description="Helical" evidence="12">
    <location>
        <begin position="123"/>
        <end position="141"/>
    </location>
</feature>
<keyword evidence="2" id="KW-1003">Cell membrane</keyword>
<evidence type="ECO:0000256" key="4">
    <source>
        <dbReference type="ARBA" id="ARBA00022723"/>
    </source>
</evidence>
<keyword evidence="9 12" id="KW-0472">Membrane</keyword>
<dbReference type="InterPro" id="IPR003780">
    <property type="entry name" value="COX15/CtaA_fam"/>
</dbReference>
<evidence type="ECO:0000256" key="9">
    <source>
        <dbReference type="ARBA" id="ARBA00023136"/>
    </source>
</evidence>
<keyword evidence="5 12" id="KW-1133">Transmembrane helix</keyword>
<evidence type="ECO:0000256" key="6">
    <source>
        <dbReference type="ARBA" id="ARBA00023002"/>
    </source>
</evidence>
<evidence type="ECO:0000256" key="10">
    <source>
        <dbReference type="ARBA" id="ARBA00023157"/>
    </source>
</evidence>
<evidence type="ECO:0000256" key="7">
    <source>
        <dbReference type="ARBA" id="ARBA00023004"/>
    </source>
</evidence>
<dbReference type="InterPro" id="IPR050450">
    <property type="entry name" value="COX15/CtaA_HemeA_synthase"/>
</dbReference>
<evidence type="ECO:0000256" key="5">
    <source>
        <dbReference type="ARBA" id="ARBA00022989"/>
    </source>
</evidence>
<feature type="transmembrane region" description="Helical" evidence="12">
    <location>
        <begin position="28"/>
        <end position="49"/>
    </location>
</feature>
<keyword evidence="7" id="KW-0408">Iron</keyword>
<keyword evidence="10" id="KW-1015">Disulfide bond</keyword>
<feature type="transmembrane region" description="Helical" evidence="12">
    <location>
        <begin position="267"/>
        <end position="286"/>
    </location>
</feature>
<keyword evidence="6" id="KW-0560">Oxidoreductase</keyword>
<keyword evidence="4" id="KW-0479">Metal-binding</keyword>
<evidence type="ECO:0000256" key="2">
    <source>
        <dbReference type="ARBA" id="ARBA00022475"/>
    </source>
</evidence>
<evidence type="ECO:0000256" key="1">
    <source>
        <dbReference type="ARBA" id="ARBA00004141"/>
    </source>
</evidence>
<keyword evidence="8" id="KW-0350">Heme biosynthesis</keyword>
<dbReference type="EMBL" id="JBHLTN010000006">
    <property type="protein sequence ID" value="MFC0591458.1"/>
    <property type="molecule type" value="Genomic_DNA"/>
</dbReference>
<dbReference type="PANTHER" id="PTHR35457:SF1">
    <property type="entry name" value="HEME A SYNTHASE"/>
    <property type="match status" value="1"/>
</dbReference>
<comment type="pathway">
    <text evidence="11">Porphyrin-containing compound metabolism.</text>
</comment>
<organism evidence="13 14">
    <name type="scientific">Ottowia pentelensis</name>
    <dbReference type="NCBI Taxonomy" id="511108"/>
    <lineage>
        <taxon>Bacteria</taxon>
        <taxon>Pseudomonadati</taxon>
        <taxon>Pseudomonadota</taxon>
        <taxon>Betaproteobacteria</taxon>
        <taxon>Burkholderiales</taxon>
        <taxon>Comamonadaceae</taxon>
        <taxon>Ottowia</taxon>
    </lineage>
</organism>